<dbReference type="InterPro" id="IPR032466">
    <property type="entry name" value="Metal_Hydrolase"/>
</dbReference>
<dbReference type="SUPFAM" id="SSF51556">
    <property type="entry name" value="Metallo-dependent hydrolases"/>
    <property type="match status" value="1"/>
</dbReference>
<dbReference type="PANTHER" id="PTHR21240:SF28">
    <property type="entry name" value="ISO-OROTATE DECARBOXYLASE (EUROFUNG)"/>
    <property type="match status" value="1"/>
</dbReference>
<accession>A0A6J7L052</accession>
<sequence length="416" mass="45979">MGTVGSGADERYIVISADGHAGANIADYRPYLEAKWQAEFDDWAATYENPYDDLEGDLGGRNWDSSRRLSDLEADGIVAEVIYPNTIPPFFPKTSLTAQPPALTTADAERRWAGLKAHNRWLVDFCNDTPGRRAGVVQINLLDIPGSINEMRQAKDSGLFGGVLLPGTPPGLGVPQLHDACYEPLWQACEELEMPVNHHTGSAAPPMGPNPEDTIMFLLEVSWYAHRALYQLMIGGALERHPNLQLVFTEQGTAWVPDELTRLDYFFGRLGSGDGSQESVWGAEVMDKLTLTPSEYWARQCHLGASFIRQHEVGARERVGTHRIMWGCDYPHLEASTPYSREQLRFAFEGLTKAEIELMTCDNAAALYGFDVDALRPVAAQFGPLVSEISTPLAPRTLAREAIKSPGFMGYEFATD</sequence>
<dbReference type="GO" id="GO:0005737">
    <property type="term" value="C:cytoplasm"/>
    <property type="evidence" value="ECO:0007669"/>
    <property type="project" value="TreeGrafter"/>
</dbReference>
<dbReference type="PANTHER" id="PTHR21240">
    <property type="entry name" value="2-AMINO-3-CARBOXYLMUCONATE-6-SEMIALDEHYDE DECARBOXYLASE"/>
    <property type="match status" value="1"/>
</dbReference>
<dbReference type="GO" id="GO:0019748">
    <property type="term" value="P:secondary metabolic process"/>
    <property type="evidence" value="ECO:0007669"/>
    <property type="project" value="TreeGrafter"/>
</dbReference>
<dbReference type="InterPro" id="IPR032465">
    <property type="entry name" value="ACMSD"/>
</dbReference>
<dbReference type="GO" id="GO:0016787">
    <property type="term" value="F:hydrolase activity"/>
    <property type="evidence" value="ECO:0007669"/>
    <property type="project" value="InterPro"/>
</dbReference>
<reference evidence="3" key="1">
    <citation type="submission" date="2020-05" db="EMBL/GenBank/DDBJ databases">
        <authorList>
            <person name="Chiriac C."/>
            <person name="Salcher M."/>
            <person name="Ghai R."/>
            <person name="Kavagutti S V."/>
        </authorList>
    </citation>
    <scope>NUCLEOTIDE SEQUENCE</scope>
</reference>
<organism evidence="3">
    <name type="scientific">freshwater metagenome</name>
    <dbReference type="NCBI Taxonomy" id="449393"/>
    <lineage>
        <taxon>unclassified sequences</taxon>
        <taxon>metagenomes</taxon>
        <taxon>ecological metagenomes</taxon>
    </lineage>
</organism>
<evidence type="ECO:0000259" key="2">
    <source>
        <dbReference type="Pfam" id="PF04909"/>
    </source>
</evidence>
<protein>
    <submittedName>
        <fullName evidence="3">Unannotated protein</fullName>
    </submittedName>
</protein>
<dbReference type="Gene3D" id="3.20.20.140">
    <property type="entry name" value="Metal-dependent hydrolases"/>
    <property type="match status" value="1"/>
</dbReference>
<dbReference type="Pfam" id="PF04909">
    <property type="entry name" value="Amidohydro_2"/>
    <property type="match status" value="1"/>
</dbReference>
<dbReference type="InterPro" id="IPR006680">
    <property type="entry name" value="Amidohydro-rel"/>
</dbReference>
<feature type="domain" description="Amidohydrolase-related" evidence="2">
    <location>
        <begin position="95"/>
        <end position="370"/>
    </location>
</feature>
<evidence type="ECO:0000256" key="1">
    <source>
        <dbReference type="ARBA" id="ARBA00023239"/>
    </source>
</evidence>
<keyword evidence="1" id="KW-0456">Lyase</keyword>
<proteinExistence type="predicted"/>
<dbReference type="EMBL" id="CAFBNC010000203">
    <property type="protein sequence ID" value="CAB4959134.1"/>
    <property type="molecule type" value="Genomic_DNA"/>
</dbReference>
<name>A0A6J7L052_9ZZZZ</name>
<dbReference type="GO" id="GO:0016831">
    <property type="term" value="F:carboxy-lyase activity"/>
    <property type="evidence" value="ECO:0007669"/>
    <property type="project" value="InterPro"/>
</dbReference>
<dbReference type="AlphaFoldDB" id="A0A6J7L052"/>
<gene>
    <name evidence="3" type="ORF">UFOPK3733_02339</name>
</gene>
<evidence type="ECO:0000313" key="3">
    <source>
        <dbReference type="EMBL" id="CAB4959134.1"/>
    </source>
</evidence>